<dbReference type="PANTHER" id="PTHR47657">
    <property type="entry name" value="STEROL REGULATORY ELEMENT-BINDING PROTEIN ECM22"/>
    <property type="match status" value="1"/>
</dbReference>
<dbReference type="InterPro" id="IPR001138">
    <property type="entry name" value="Zn2Cys6_DnaBD"/>
</dbReference>
<protein>
    <recommendedName>
        <fullName evidence="3">Zn(2)-C6 fungal-type domain-containing protein</fullName>
    </recommendedName>
</protein>
<dbReference type="Proteomes" id="UP001059893">
    <property type="component" value="Unassembled WGS sequence"/>
</dbReference>
<evidence type="ECO:0000256" key="2">
    <source>
        <dbReference type="SAM" id="MobiDB-lite"/>
    </source>
</evidence>
<feature type="compositionally biased region" description="Polar residues" evidence="2">
    <location>
        <begin position="135"/>
        <end position="144"/>
    </location>
</feature>
<evidence type="ECO:0000313" key="5">
    <source>
        <dbReference type="Proteomes" id="UP001059893"/>
    </source>
</evidence>
<dbReference type="Gene3D" id="4.10.240.10">
    <property type="entry name" value="Zn(2)-C6 fungal-type DNA-binding domain"/>
    <property type="match status" value="1"/>
</dbReference>
<reference evidence="4" key="1">
    <citation type="submission" date="2021-01" db="EMBL/GenBank/DDBJ databases">
        <title>Deciphering the adaptive evolutionary patterns associated with biogeogrpahic diversity in the finger millet blast pathogen Magnaporthe oryzae in Eastern Africa.</title>
        <authorList>
            <person name="Onyema G."/>
            <person name="Shittu T.A."/>
            <person name="Dodsworth S."/>
            <person name="Devilliers S."/>
            <person name="Muthumeenakshi S."/>
            <person name="Sreenivasaprasad S."/>
        </authorList>
    </citation>
    <scope>NUCLEOTIDE SEQUENCE</scope>
    <source>
        <strain evidence="4">D15/s37</strain>
    </source>
</reference>
<evidence type="ECO:0000313" key="4">
    <source>
        <dbReference type="EMBL" id="KAI6294122.1"/>
    </source>
</evidence>
<keyword evidence="1" id="KW-0539">Nucleus</keyword>
<evidence type="ECO:0000256" key="1">
    <source>
        <dbReference type="ARBA" id="ARBA00023242"/>
    </source>
</evidence>
<dbReference type="PROSITE" id="PS50048">
    <property type="entry name" value="ZN2_CY6_FUNGAL_2"/>
    <property type="match status" value="1"/>
</dbReference>
<feature type="region of interest" description="Disordered" evidence="2">
    <location>
        <begin position="135"/>
        <end position="187"/>
    </location>
</feature>
<organism evidence="4 5">
    <name type="scientific">Pyricularia grisea</name>
    <name type="common">Crabgrass-specific blast fungus</name>
    <name type="synonym">Magnaporthe grisea</name>
    <dbReference type="NCBI Taxonomy" id="148305"/>
    <lineage>
        <taxon>Eukaryota</taxon>
        <taxon>Fungi</taxon>
        <taxon>Dikarya</taxon>
        <taxon>Ascomycota</taxon>
        <taxon>Pezizomycotina</taxon>
        <taxon>Sordariomycetes</taxon>
        <taxon>Sordariomycetidae</taxon>
        <taxon>Magnaporthales</taxon>
        <taxon>Pyriculariaceae</taxon>
        <taxon>Pyricularia</taxon>
    </lineage>
</organism>
<gene>
    <name evidence="4" type="ORF">MCOR33_008692</name>
</gene>
<sequence>MVHGSVDNSLAIVDMNVPSTQQPLPLHPPTTLYPSPPPQQTAQAPAPVSAASAPASAAASGPAQGSTGQQRELGKNALRRPHRKSRLGCVNCKARRVKCDESHPTCGFCLARQLTCQYPEPPIPAGQPQHNLYEQHRQSISPQSPAHRGVVPKNDPRQSTFAPMGPASATSSPPNNYSTTMGSQHDPRRTSDIAIAMAAVTVATGPLPPPNSPGSNYGHKLNMDDLELLLNFTNSTVNSMSRHSHILDLWREDVPKLALDHPFLMHAILALSSVHLGRFPEAGRHRSADYYFSQAKNHWYQAEQLVGPLLSSGANEVTCHALYMFALLAAFFAIARGPTPDSWLPMGGGPHERKNEHILEWSVLTRAIIPDDKEQWARLERGPVGALASLTVKCMNMLATSSGRPEAEPFRRLREYIMDSEYHNRELRDRYIRIVNGVSQCYSVTYDEKGFPEKHARDMGWYSFVAVADDTKFLELLKNFTPNALIIYAYSVVIVKDVDFGWMTEGWPHHTMSGIYRHLEPQYRVHLSWPIRKIGWVPPG</sequence>
<accession>A0ABQ8NAV2</accession>
<dbReference type="SUPFAM" id="SSF57701">
    <property type="entry name" value="Zn2/Cys6 DNA-binding domain"/>
    <property type="match status" value="1"/>
</dbReference>
<feature type="region of interest" description="Disordered" evidence="2">
    <location>
        <begin position="19"/>
        <end position="80"/>
    </location>
</feature>
<dbReference type="Pfam" id="PF11951">
    <property type="entry name" value="Fungal_trans_2"/>
    <property type="match status" value="1"/>
</dbReference>
<feature type="domain" description="Zn(2)-C6 fungal-type" evidence="3">
    <location>
        <begin position="88"/>
        <end position="118"/>
    </location>
</feature>
<feature type="compositionally biased region" description="Low complexity" evidence="2">
    <location>
        <begin position="40"/>
        <end position="70"/>
    </location>
</feature>
<keyword evidence="5" id="KW-1185">Reference proteome</keyword>
<evidence type="ECO:0000259" key="3">
    <source>
        <dbReference type="PROSITE" id="PS50048"/>
    </source>
</evidence>
<dbReference type="CDD" id="cd00067">
    <property type="entry name" value="GAL4"/>
    <property type="match status" value="1"/>
</dbReference>
<feature type="compositionally biased region" description="Polar residues" evidence="2">
    <location>
        <begin position="168"/>
        <end position="183"/>
    </location>
</feature>
<dbReference type="Pfam" id="PF00172">
    <property type="entry name" value="Zn_clus"/>
    <property type="match status" value="1"/>
</dbReference>
<dbReference type="PANTHER" id="PTHR47657:SF7">
    <property type="entry name" value="STEROL REGULATORY ELEMENT-BINDING PROTEIN ECM22"/>
    <property type="match status" value="1"/>
</dbReference>
<dbReference type="PROSITE" id="PS00463">
    <property type="entry name" value="ZN2_CY6_FUNGAL_1"/>
    <property type="match status" value="1"/>
</dbReference>
<dbReference type="InterPro" id="IPR036864">
    <property type="entry name" value="Zn2-C6_fun-type_DNA-bd_sf"/>
</dbReference>
<proteinExistence type="predicted"/>
<comment type="caution">
    <text evidence="4">The sequence shown here is derived from an EMBL/GenBank/DDBJ whole genome shotgun (WGS) entry which is preliminary data.</text>
</comment>
<dbReference type="InterPro" id="IPR052400">
    <property type="entry name" value="Zn2-C6_fungal_TF"/>
</dbReference>
<dbReference type="InterPro" id="IPR021858">
    <property type="entry name" value="Fun_TF"/>
</dbReference>
<dbReference type="EMBL" id="JABSND010000214">
    <property type="protein sequence ID" value="KAI6294122.1"/>
    <property type="molecule type" value="Genomic_DNA"/>
</dbReference>
<name>A0ABQ8NAV2_PYRGI</name>
<feature type="compositionally biased region" description="Low complexity" evidence="2">
    <location>
        <begin position="19"/>
        <end position="33"/>
    </location>
</feature>
<dbReference type="SMART" id="SM00066">
    <property type="entry name" value="GAL4"/>
    <property type="match status" value="1"/>
</dbReference>